<gene>
    <name evidence="1" type="ORF">OXU80_19085</name>
</gene>
<sequence length="48" mass="5163">MTAANINTAPAARTPAASERDALLRVMAFLPALPQPTAEGRTLLRLFR</sequence>
<dbReference type="EMBL" id="CP113520">
    <property type="protein sequence ID" value="WAJ26953.1"/>
    <property type="molecule type" value="Genomic_DNA"/>
</dbReference>
<organism evidence="1 2">
    <name type="scientific">Antarcticirhabdus aurantiaca</name>
    <dbReference type="NCBI Taxonomy" id="2606717"/>
    <lineage>
        <taxon>Bacteria</taxon>
        <taxon>Pseudomonadati</taxon>
        <taxon>Pseudomonadota</taxon>
        <taxon>Alphaproteobacteria</taxon>
        <taxon>Hyphomicrobiales</taxon>
        <taxon>Aurantimonadaceae</taxon>
        <taxon>Antarcticirhabdus</taxon>
    </lineage>
</organism>
<accession>A0ACD4NJL4</accession>
<proteinExistence type="predicted"/>
<reference evidence="1" key="1">
    <citation type="submission" date="2022-11" db="EMBL/GenBank/DDBJ databases">
        <title>beta-Carotene-producing bacterium, Jeongeuplla avenae sp. nov., alleviates the salt stress of Arabidopsis seedlings.</title>
        <authorList>
            <person name="Jiang L."/>
            <person name="Lee J."/>
        </authorList>
    </citation>
    <scope>NUCLEOTIDE SEQUENCE</scope>
    <source>
        <strain evidence="1">DY_R2A_6</strain>
    </source>
</reference>
<evidence type="ECO:0000313" key="1">
    <source>
        <dbReference type="EMBL" id="WAJ26953.1"/>
    </source>
</evidence>
<dbReference type="Proteomes" id="UP001163223">
    <property type="component" value="Chromosome"/>
</dbReference>
<protein>
    <submittedName>
        <fullName evidence="1">Uncharacterized protein</fullName>
    </submittedName>
</protein>
<name>A0ACD4NJL4_9HYPH</name>
<evidence type="ECO:0000313" key="2">
    <source>
        <dbReference type="Proteomes" id="UP001163223"/>
    </source>
</evidence>
<keyword evidence="2" id="KW-1185">Reference proteome</keyword>